<protein>
    <submittedName>
        <fullName evidence="1">Mannose-P-dolichol utilization defect 1 protein</fullName>
    </submittedName>
</protein>
<evidence type="ECO:0000313" key="1">
    <source>
        <dbReference type="EMBL" id="PWN49152.1"/>
    </source>
</evidence>
<evidence type="ECO:0000313" key="2">
    <source>
        <dbReference type="Proteomes" id="UP000245626"/>
    </source>
</evidence>
<reference evidence="1 2" key="1">
    <citation type="journal article" date="2018" name="Mol. Biol. Evol.">
        <title>Broad Genomic Sampling Reveals a Smut Pathogenic Ancestry of the Fungal Clade Ustilaginomycotina.</title>
        <authorList>
            <person name="Kijpornyongpan T."/>
            <person name="Mondo S.J."/>
            <person name="Barry K."/>
            <person name="Sandor L."/>
            <person name="Lee J."/>
            <person name="Lipzen A."/>
            <person name="Pangilinan J."/>
            <person name="LaButti K."/>
            <person name="Hainaut M."/>
            <person name="Henrissat B."/>
            <person name="Grigoriev I.V."/>
            <person name="Spatafora J.W."/>
            <person name="Aime M.C."/>
        </authorList>
    </citation>
    <scope>NUCLEOTIDE SEQUENCE [LARGE SCALE GENOMIC DNA]</scope>
    <source>
        <strain evidence="1 2">SA 807</strain>
    </source>
</reference>
<accession>A0ACD0NTR5</accession>
<dbReference type="Proteomes" id="UP000245626">
    <property type="component" value="Unassembled WGS sequence"/>
</dbReference>
<proteinExistence type="predicted"/>
<keyword evidence="2" id="KW-1185">Reference proteome</keyword>
<sequence>MQSSIQQITRNLPEFVSSPAISLLGQECYTTVIYNVDLSSERCLRIVISKALGLGIVVFGSIMKVPQILNILRSRSARGISLSMYSLEVVAYTISLAYAVRSRLPFSTYGENLSLTFQNMIITLLVIAYSPARKGQAIDPASRKSAILVAALVMLSGSVALSSPTVIPPTLLTLLQALTIPISLASKVPQMLELHRDKARGQLSSIVVFAQLLGTIARVFTTMTETDDKLLLYGFSLATVFNAIIAVQVVMYWNGDKDGIATSKKGLEKEWNLAADRPISINTHGTSKRAGQGRKVD</sequence>
<gene>
    <name evidence="1" type="ORF">IE53DRAFT_370007</name>
</gene>
<organism evidence="1 2">
    <name type="scientific">Violaceomyces palustris</name>
    <dbReference type="NCBI Taxonomy" id="1673888"/>
    <lineage>
        <taxon>Eukaryota</taxon>
        <taxon>Fungi</taxon>
        <taxon>Dikarya</taxon>
        <taxon>Basidiomycota</taxon>
        <taxon>Ustilaginomycotina</taxon>
        <taxon>Ustilaginomycetes</taxon>
        <taxon>Violaceomycetales</taxon>
        <taxon>Violaceomycetaceae</taxon>
        <taxon>Violaceomyces</taxon>
    </lineage>
</organism>
<dbReference type="EMBL" id="KZ820090">
    <property type="protein sequence ID" value="PWN49152.1"/>
    <property type="molecule type" value="Genomic_DNA"/>
</dbReference>
<name>A0ACD0NTR5_9BASI</name>